<evidence type="ECO:0000256" key="7">
    <source>
        <dbReference type="ARBA" id="ARBA00023136"/>
    </source>
</evidence>
<dbReference type="PANTHER" id="PTHR31933:SF5">
    <property type="entry name" value="O-FUCOSYLTRANSFERASE 31"/>
    <property type="match status" value="1"/>
</dbReference>
<dbReference type="InterPro" id="IPR052272">
    <property type="entry name" value="GT106_glycosyltransferase"/>
</dbReference>
<evidence type="ECO:0000256" key="5">
    <source>
        <dbReference type="ARBA" id="ARBA00022692"/>
    </source>
</evidence>
<keyword evidence="4" id="KW-0808">Transferase</keyword>
<keyword evidence="10" id="KW-0119">Carbohydrate metabolism</keyword>
<organism evidence="13 14">
    <name type="scientific">Sphagnum troendelagicum</name>
    <dbReference type="NCBI Taxonomy" id="128251"/>
    <lineage>
        <taxon>Eukaryota</taxon>
        <taxon>Viridiplantae</taxon>
        <taxon>Streptophyta</taxon>
        <taxon>Embryophyta</taxon>
        <taxon>Bryophyta</taxon>
        <taxon>Sphagnophytina</taxon>
        <taxon>Sphagnopsida</taxon>
        <taxon>Sphagnales</taxon>
        <taxon>Sphagnaceae</taxon>
        <taxon>Sphagnum</taxon>
    </lineage>
</organism>
<dbReference type="CDD" id="cd11299">
    <property type="entry name" value="O-FucT_plant"/>
    <property type="match status" value="1"/>
</dbReference>
<evidence type="ECO:0000256" key="11">
    <source>
        <dbReference type="ARBA" id="ARBA00030350"/>
    </source>
</evidence>
<accession>A0ABP0TCT2</accession>
<dbReference type="InterPro" id="IPR024709">
    <property type="entry name" value="FucosylTrfase_pln"/>
</dbReference>
<evidence type="ECO:0000256" key="4">
    <source>
        <dbReference type="ARBA" id="ARBA00022679"/>
    </source>
</evidence>
<reference evidence="13 14" key="1">
    <citation type="submission" date="2024-02" db="EMBL/GenBank/DDBJ databases">
        <authorList>
            <consortium name="ELIXIR-Norway"/>
            <consortium name="Elixir Norway"/>
        </authorList>
    </citation>
    <scope>NUCLEOTIDE SEQUENCE [LARGE SCALE GENOMIC DNA]</scope>
</reference>
<evidence type="ECO:0000256" key="6">
    <source>
        <dbReference type="ARBA" id="ARBA00022989"/>
    </source>
</evidence>
<keyword evidence="3" id="KW-0328">Glycosyltransferase</keyword>
<dbReference type="Proteomes" id="UP001497512">
    <property type="component" value="Chromosome 1"/>
</dbReference>
<keyword evidence="7" id="KW-0472">Membrane</keyword>
<evidence type="ECO:0000256" key="10">
    <source>
        <dbReference type="ARBA" id="ARBA00023277"/>
    </source>
</evidence>
<feature type="signal peptide" evidence="12">
    <location>
        <begin position="1"/>
        <end position="21"/>
    </location>
</feature>
<evidence type="ECO:0000256" key="9">
    <source>
        <dbReference type="ARBA" id="ARBA00023253"/>
    </source>
</evidence>
<keyword evidence="5" id="KW-0812">Transmembrane</keyword>
<dbReference type="InterPro" id="IPR019378">
    <property type="entry name" value="GDP-Fuc_O-FucTrfase"/>
</dbReference>
<dbReference type="EMBL" id="OZ019893">
    <property type="protein sequence ID" value="CAK9190142.1"/>
    <property type="molecule type" value="Genomic_DNA"/>
</dbReference>
<protein>
    <recommendedName>
        <fullName evidence="11">O-fucosyltransferase family protein</fullName>
    </recommendedName>
</protein>
<sequence>MARRNGTTGCISLWSAALVLALPLLLPNLFSAAIWRSSLFSEWEAPKARHAVLLNSLLTTRFNEREPENLWEPPDSEGWEPCTQPLSEPFLPVESNGYLQVFLEGGLNQQRMGICDAVAVAKILNATLVLPHFDVNPVWQDMSSFADIFDVVHFLQSVSHDVLMITELPHGFEWATREYYATGIRATRIKNAPVQASPEWYIENVLPIMKSYGIVAIAPFSHRLAFNHLPTEIQRLRCRVNFEALKFVPAIRQLGDTLIQRLQETSQLQDDKYALETAKYLTLHLRFDKDMAAHSACDFGGGKAERLALAKYRSVVWQGRVSNAQLSSLKLRELGKCPLTPEEVGIMLAALGFGPHTRVYLASYTVYGGSARMELLHDLFPHMVDKHSLATADELRPFEGKASLLAAVDYHVSLHSNIFFSASRGNMHNNLAGHRAYLNVKKTIKPDMILLSNLFSNKSLDWPEFRNQTIEGHINRLGQIRPRQPGQSIYTYPAPDCMCKHSHPEV</sequence>
<dbReference type="PIRSF" id="PIRSF009360">
    <property type="entry name" value="UCP009360"/>
    <property type="match status" value="1"/>
</dbReference>
<evidence type="ECO:0000256" key="2">
    <source>
        <dbReference type="ARBA" id="ARBA00007737"/>
    </source>
</evidence>
<evidence type="ECO:0000313" key="13">
    <source>
        <dbReference type="EMBL" id="CAK9190142.1"/>
    </source>
</evidence>
<comment type="similarity">
    <text evidence="2">Belongs to the glycosyltransferase GT106 family.</text>
</comment>
<name>A0ABP0TCT2_9BRYO</name>
<evidence type="ECO:0000256" key="8">
    <source>
        <dbReference type="ARBA" id="ARBA00023180"/>
    </source>
</evidence>
<keyword evidence="9" id="KW-0294">Fucose metabolism</keyword>
<gene>
    <name evidence="13" type="ORF">CSSPTR1EN2_LOCUS692</name>
</gene>
<evidence type="ECO:0000256" key="1">
    <source>
        <dbReference type="ARBA" id="ARBA00004167"/>
    </source>
</evidence>
<comment type="subcellular location">
    <subcellularLocation>
        <location evidence="1">Membrane</location>
        <topology evidence="1">Single-pass membrane protein</topology>
    </subcellularLocation>
</comment>
<keyword evidence="14" id="KW-1185">Reference proteome</keyword>
<proteinExistence type="inferred from homology"/>
<evidence type="ECO:0000256" key="3">
    <source>
        <dbReference type="ARBA" id="ARBA00022676"/>
    </source>
</evidence>
<keyword evidence="12" id="KW-0732">Signal</keyword>
<keyword evidence="8" id="KW-0325">Glycoprotein</keyword>
<feature type="chain" id="PRO_5045744735" description="O-fucosyltransferase family protein" evidence="12">
    <location>
        <begin position="22"/>
        <end position="506"/>
    </location>
</feature>
<keyword evidence="6" id="KW-1133">Transmembrane helix</keyword>
<evidence type="ECO:0000256" key="12">
    <source>
        <dbReference type="SAM" id="SignalP"/>
    </source>
</evidence>
<dbReference type="PANTHER" id="PTHR31933">
    <property type="entry name" value="O-FUCOSYLTRANSFERASE 2-RELATED"/>
    <property type="match status" value="1"/>
</dbReference>
<dbReference type="Pfam" id="PF10250">
    <property type="entry name" value="O-FucT"/>
    <property type="match status" value="1"/>
</dbReference>
<evidence type="ECO:0000313" key="14">
    <source>
        <dbReference type="Proteomes" id="UP001497512"/>
    </source>
</evidence>